<evidence type="ECO:0000313" key="2">
    <source>
        <dbReference type="Proteomes" id="UP000290013"/>
    </source>
</evidence>
<dbReference type="Proteomes" id="UP000290013">
    <property type="component" value="Chromosome"/>
</dbReference>
<dbReference type="AlphaFoldDB" id="A0A4U8W905"/>
<name>A0A4U8W905_9FLAO</name>
<gene>
    <name evidence="1" type="ORF">NCTC12078_00489</name>
</gene>
<organism evidence="1 2">
    <name type="scientific">Chryseobacterium taihuense</name>
    <dbReference type="NCBI Taxonomy" id="1141221"/>
    <lineage>
        <taxon>Bacteria</taxon>
        <taxon>Pseudomonadati</taxon>
        <taxon>Bacteroidota</taxon>
        <taxon>Flavobacteriia</taxon>
        <taxon>Flavobacteriales</taxon>
        <taxon>Weeksellaceae</taxon>
        <taxon>Chryseobacterium group</taxon>
        <taxon>Chryseobacterium</taxon>
    </lineage>
</organism>
<reference evidence="1 2" key="1">
    <citation type="submission" date="2019-02" db="EMBL/GenBank/DDBJ databases">
        <authorList>
            <consortium name="Pathogen Informatics"/>
        </authorList>
    </citation>
    <scope>NUCLEOTIDE SEQUENCE [LARGE SCALE GENOMIC DNA]</scope>
    <source>
        <strain evidence="1 2">3012STDY6944375</strain>
    </source>
</reference>
<accession>A0A4U8W905</accession>
<proteinExistence type="predicted"/>
<evidence type="ECO:0000313" key="1">
    <source>
        <dbReference type="EMBL" id="VFB02513.1"/>
    </source>
</evidence>
<protein>
    <submittedName>
        <fullName evidence="1">Uncharacterized protein</fullName>
    </submittedName>
</protein>
<dbReference type="KEGG" id="ctai:NCTC12078_00489"/>
<dbReference type="EMBL" id="LR215974">
    <property type="protein sequence ID" value="VFB02513.1"/>
    <property type="molecule type" value="Genomic_DNA"/>
</dbReference>
<sequence length="72" mass="8303">MKQLFCKSKNTDDFRWWKLKLLIGFLSRKLKKGLNPFGLKPLLLNITYIITDCFTVSAPDASLLLLLLPVLH</sequence>